<dbReference type="PATRIC" id="fig|28092.6.peg.892"/>
<comment type="caution">
    <text evidence="2">The sequence shown here is derived from an EMBL/GenBank/DDBJ whole genome shotgun (WGS) entry which is preliminary data.</text>
</comment>
<accession>A0A0F5K3X9</accession>
<proteinExistence type="predicted"/>
<reference evidence="2 3" key="1">
    <citation type="submission" date="2015-03" db="EMBL/GenBank/DDBJ databases">
        <title>Draft Genome Sequence of Burkholderia andropogonis type strain ICMP2807, isolated from Sorghum bicolor.</title>
        <authorList>
            <person name="Lopes-Santos L."/>
            <person name="Castro D.B."/>
            <person name="Ottoboni L.M."/>
            <person name="Park D."/>
            <person name="Weirc B.S."/>
            <person name="Destefano S.A."/>
        </authorList>
    </citation>
    <scope>NUCLEOTIDE SEQUENCE [LARGE SCALE GENOMIC DNA]</scope>
    <source>
        <strain evidence="2 3">ICMP2807</strain>
    </source>
</reference>
<dbReference type="NCBIfam" id="TIGR03363">
    <property type="entry name" value="VI_chp_8"/>
    <property type="match status" value="1"/>
</dbReference>
<dbReference type="PANTHER" id="PTHR37951">
    <property type="entry name" value="CYTOPLASMIC PROTEIN-RELATED"/>
    <property type="match status" value="1"/>
</dbReference>
<dbReference type="InterPro" id="IPR010657">
    <property type="entry name" value="ImpA_N"/>
</dbReference>
<dbReference type="Pfam" id="PF06812">
    <property type="entry name" value="ImpA_N"/>
    <property type="match status" value="1"/>
</dbReference>
<evidence type="ECO:0000313" key="2">
    <source>
        <dbReference type="EMBL" id="KKB64569.1"/>
    </source>
</evidence>
<dbReference type="AlphaFoldDB" id="A0A0F5K3X9"/>
<feature type="domain" description="ImpA N-terminal" evidence="1">
    <location>
        <begin position="65"/>
        <end position="186"/>
    </location>
</feature>
<gene>
    <name evidence="2" type="ORF">WM40_03740</name>
</gene>
<dbReference type="PANTHER" id="PTHR37951:SF1">
    <property type="entry name" value="TYPE VI SECRETION SYSTEM COMPONENT TSSA1"/>
    <property type="match status" value="1"/>
</dbReference>
<name>A0A0F5K3X9_9BURK</name>
<dbReference type="InterPro" id="IPR017740">
    <property type="entry name" value="TssA-like"/>
</dbReference>
<dbReference type="Proteomes" id="UP000033618">
    <property type="component" value="Unassembled WGS sequence"/>
</dbReference>
<keyword evidence="3" id="KW-1185">Reference proteome</keyword>
<evidence type="ECO:0000259" key="1">
    <source>
        <dbReference type="Pfam" id="PF06812"/>
    </source>
</evidence>
<sequence length="444" mass="48224">MHRHGEGAPMRGASSERIVEQISESTVEPTLPPNALQDCVTRMIAAWHDDEAIAPFAAAMAAVVAPLGDGAPAGVSLRYHPIFREINVARASDDPSLPQGEWVRALKKADWGKVVTLCQRALGETGKDYQVAAWLCEGWFHTSGVPGLQAGIATMTALVSRYWRDAFPTISRDDCDARFNVFDWLDEEMARLLRSELTLRPAMTFSVDFKDDTGGAESDMARELTAQRWQQVTAGEGGAGMPDAATWRAKTDADGVDALHRLRATLTALGKHWQALRAALDVCVAAHAPADASMQAPALRQGERAIEAVCLAISGILDGRHASWEMMHAEGIDETVRAEMAAGLSMEAESGGVAADIAGLHASTEPVASMRTTRSEWTRAGAYRMLAEIAAFLRRQEPHSPVPYLIEKAVRWENEPLDEIMSEVLRDDISTRQYAALLGISLEG</sequence>
<dbReference type="STRING" id="28092.WM40_03740"/>
<organism evidence="2 3">
    <name type="scientific">Robbsia andropogonis</name>
    <dbReference type="NCBI Taxonomy" id="28092"/>
    <lineage>
        <taxon>Bacteria</taxon>
        <taxon>Pseudomonadati</taxon>
        <taxon>Pseudomonadota</taxon>
        <taxon>Betaproteobacteria</taxon>
        <taxon>Burkholderiales</taxon>
        <taxon>Burkholderiaceae</taxon>
        <taxon>Robbsia</taxon>
    </lineage>
</organism>
<evidence type="ECO:0000313" key="3">
    <source>
        <dbReference type="Proteomes" id="UP000033618"/>
    </source>
</evidence>
<protein>
    <recommendedName>
        <fullName evidence="1">ImpA N-terminal domain-containing protein</fullName>
    </recommendedName>
</protein>
<dbReference type="EMBL" id="LAQU01000003">
    <property type="protein sequence ID" value="KKB64569.1"/>
    <property type="molecule type" value="Genomic_DNA"/>
</dbReference>